<protein>
    <recommendedName>
        <fullName evidence="3 10">Pyruvate formate-lyase-activating enzyme</fullName>
        <ecNumber evidence="10">1.97.1.4</ecNumber>
    </recommendedName>
</protein>
<dbReference type="GO" id="GO:0051539">
    <property type="term" value="F:4 iron, 4 sulfur cluster binding"/>
    <property type="evidence" value="ECO:0007669"/>
    <property type="project" value="UniProtKB-UniRule"/>
</dbReference>
<proteinExistence type="inferred from homology"/>
<dbReference type="InterPro" id="IPR013785">
    <property type="entry name" value="Aldolase_TIM"/>
</dbReference>
<comment type="catalytic activity">
    <reaction evidence="10">
        <text>glycyl-[formate C-acetyltransferase] + reduced [flavodoxin] + S-adenosyl-L-methionine = glycin-2-yl radical-[formate C-acetyltransferase] + semiquinone [flavodoxin] + 5'-deoxyadenosine + L-methionine + H(+)</text>
        <dbReference type="Rhea" id="RHEA:19225"/>
        <dbReference type="Rhea" id="RHEA-COMP:10622"/>
        <dbReference type="Rhea" id="RHEA-COMP:12190"/>
        <dbReference type="Rhea" id="RHEA-COMP:12191"/>
        <dbReference type="Rhea" id="RHEA-COMP:14480"/>
        <dbReference type="ChEBI" id="CHEBI:15378"/>
        <dbReference type="ChEBI" id="CHEBI:17319"/>
        <dbReference type="ChEBI" id="CHEBI:29947"/>
        <dbReference type="ChEBI" id="CHEBI:32722"/>
        <dbReference type="ChEBI" id="CHEBI:57618"/>
        <dbReference type="ChEBI" id="CHEBI:57844"/>
        <dbReference type="ChEBI" id="CHEBI:59789"/>
        <dbReference type="ChEBI" id="CHEBI:140311"/>
        <dbReference type="EC" id="1.97.1.4"/>
    </reaction>
</comment>
<evidence type="ECO:0000256" key="11">
    <source>
        <dbReference type="SAM" id="MobiDB-lite"/>
    </source>
</evidence>
<keyword evidence="5 10" id="KW-0949">S-adenosyl-L-methionine</keyword>
<dbReference type="AlphaFoldDB" id="A0A5R9G7T0"/>
<evidence type="ECO:0000256" key="5">
    <source>
        <dbReference type="ARBA" id="ARBA00022691"/>
    </source>
</evidence>
<evidence type="ECO:0000256" key="3">
    <source>
        <dbReference type="ARBA" id="ARBA00021356"/>
    </source>
</evidence>
<dbReference type="Pfam" id="PF04055">
    <property type="entry name" value="Radical_SAM"/>
    <property type="match status" value="1"/>
</dbReference>
<keyword evidence="4 10" id="KW-0004">4Fe-4S</keyword>
<organism evidence="13 14">
    <name type="scientific">Paenibacillus antri</name>
    <dbReference type="NCBI Taxonomy" id="2582848"/>
    <lineage>
        <taxon>Bacteria</taxon>
        <taxon>Bacillati</taxon>
        <taxon>Bacillota</taxon>
        <taxon>Bacilli</taxon>
        <taxon>Bacillales</taxon>
        <taxon>Paenibacillaceae</taxon>
        <taxon>Paenibacillus</taxon>
    </lineage>
</organism>
<dbReference type="GO" id="GO:0016829">
    <property type="term" value="F:lyase activity"/>
    <property type="evidence" value="ECO:0007669"/>
    <property type="project" value="UniProtKB-KW"/>
</dbReference>
<dbReference type="Gene3D" id="3.20.20.70">
    <property type="entry name" value="Aldolase class I"/>
    <property type="match status" value="1"/>
</dbReference>
<dbReference type="SFLD" id="SFLDG01066">
    <property type="entry name" value="organic_radical-activating_enz"/>
    <property type="match status" value="1"/>
</dbReference>
<evidence type="ECO:0000256" key="7">
    <source>
        <dbReference type="ARBA" id="ARBA00023002"/>
    </source>
</evidence>
<comment type="function">
    <text evidence="1 10">Activation of pyruvate formate-lyase under anaerobic conditions by generation of an organic free radical, using S-adenosylmethionine and reduced flavodoxin as cosubstrates to produce 5'-deoxy-adenosine.</text>
</comment>
<keyword evidence="9 10" id="KW-0411">Iron-sulfur</keyword>
<dbReference type="PROSITE" id="PS01087">
    <property type="entry name" value="RADICAL_ACTIVATING"/>
    <property type="match status" value="1"/>
</dbReference>
<dbReference type="PIRSF" id="PIRSF000371">
    <property type="entry name" value="PFL_act_enz"/>
    <property type="match status" value="1"/>
</dbReference>
<evidence type="ECO:0000256" key="4">
    <source>
        <dbReference type="ARBA" id="ARBA00022485"/>
    </source>
</evidence>
<keyword evidence="8 10" id="KW-0408">Iron</keyword>
<dbReference type="EMBL" id="VCIW01000015">
    <property type="protein sequence ID" value="TLS50436.1"/>
    <property type="molecule type" value="Genomic_DNA"/>
</dbReference>
<evidence type="ECO:0000313" key="13">
    <source>
        <dbReference type="EMBL" id="TLS50436.1"/>
    </source>
</evidence>
<name>A0A5R9G7T0_9BACL</name>
<dbReference type="SFLD" id="SFLDS00029">
    <property type="entry name" value="Radical_SAM"/>
    <property type="match status" value="1"/>
</dbReference>
<dbReference type="GO" id="GO:0043365">
    <property type="term" value="F:[formate-C-acetyltransferase]-activating enzyme activity"/>
    <property type="evidence" value="ECO:0007669"/>
    <property type="project" value="UniProtKB-UniRule"/>
</dbReference>
<keyword evidence="10" id="KW-0963">Cytoplasm</keyword>
<dbReference type="InterPro" id="IPR012838">
    <property type="entry name" value="PFL1_activating"/>
</dbReference>
<keyword evidence="13" id="KW-0456">Lyase</keyword>
<evidence type="ECO:0000256" key="6">
    <source>
        <dbReference type="ARBA" id="ARBA00022723"/>
    </source>
</evidence>
<dbReference type="InterPro" id="IPR058240">
    <property type="entry name" value="rSAM_sf"/>
</dbReference>
<evidence type="ECO:0000259" key="12">
    <source>
        <dbReference type="PROSITE" id="PS51918"/>
    </source>
</evidence>
<dbReference type="GO" id="GO:0046872">
    <property type="term" value="F:metal ion binding"/>
    <property type="evidence" value="ECO:0007669"/>
    <property type="project" value="UniProtKB-UniRule"/>
</dbReference>
<dbReference type="PANTHER" id="PTHR30352">
    <property type="entry name" value="PYRUVATE FORMATE-LYASE-ACTIVATING ENZYME"/>
    <property type="match status" value="1"/>
</dbReference>
<dbReference type="InterPro" id="IPR012839">
    <property type="entry name" value="Organic_radical_activase"/>
</dbReference>
<evidence type="ECO:0000256" key="2">
    <source>
        <dbReference type="ARBA" id="ARBA00009777"/>
    </source>
</evidence>
<dbReference type="GO" id="GO:0005737">
    <property type="term" value="C:cytoplasm"/>
    <property type="evidence" value="ECO:0007669"/>
    <property type="project" value="UniProtKB-SubCell"/>
</dbReference>
<evidence type="ECO:0000256" key="9">
    <source>
        <dbReference type="ARBA" id="ARBA00023014"/>
    </source>
</evidence>
<dbReference type="SUPFAM" id="SSF102114">
    <property type="entry name" value="Radical SAM enzymes"/>
    <property type="match status" value="1"/>
</dbReference>
<dbReference type="CDD" id="cd01335">
    <property type="entry name" value="Radical_SAM"/>
    <property type="match status" value="1"/>
</dbReference>
<feature type="region of interest" description="Disordered" evidence="11">
    <location>
        <begin position="235"/>
        <end position="256"/>
    </location>
</feature>
<dbReference type="PANTHER" id="PTHR30352:SF5">
    <property type="entry name" value="PYRUVATE FORMATE-LYASE 1-ACTIVATING ENZYME"/>
    <property type="match status" value="1"/>
</dbReference>
<evidence type="ECO:0000256" key="1">
    <source>
        <dbReference type="ARBA" id="ARBA00003141"/>
    </source>
</evidence>
<keyword evidence="13" id="KW-0670">Pyruvate</keyword>
<dbReference type="PROSITE" id="PS51918">
    <property type="entry name" value="RADICAL_SAM"/>
    <property type="match status" value="1"/>
</dbReference>
<evidence type="ECO:0000256" key="8">
    <source>
        <dbReference type="ARBA" id="ARBA00023004"/>
    </source>
</evidence>
<feature type="compositionally biased region" description="Polar residues" evidence="11">
    <location>
        <begin position="243"/>
        <end position="256"/>
    </location>
</feature>
<keyword evidence="14" id="KW-1185">Reference proteome</keyword>
<evidence type="ECO:0000313" key="14">
    <source>
        <dbReference type="Proteomes" id="UP000309676"/>
    </source>
</evidence>
<dbReference type="OrthoDB" id="9782387at2"/>
<accession>A0A5R9G7T0</accession>
<evidence type="ECO:0000256" key="10">
    <source>
        <dbReference type="RuleBase" id="RU362053"/>
    </source>
</evidence>
<comment type="cofactor">
    <cofactor evidence="10">
        <name>[4Fe-4S] cluster</name>
        <dbReference type="ChEBI" id="CHEBI:49883"/>
    </cofactor>
    <text evidence="10">Binds 1 [4Fe-4S] cluster. The cluster is coordinated with 3 cysteines and an exchangeable S-adenosyl-L-methionine.</text>
</comment>
<dbReference type="InterPro" id="IPR007197">
    <property type="entry name" value="rSAM"/>
</dbReference>
<sequence length="256" mass="28396">MKGRIHSLETFGTVDGPGIRFVLFMQGCALQCAYCHNPDTWDTTGAGWQATVEDIVAEIEPYVPYYMNSGGGLTVSGGEPTLQAPFVAALFREVKRRFGMHTALDSSGFCDPEHAKELLDATDLVLLDLKMMDPAGHAKLTSQPNDRILKFAEHLKRIGKPIWVRRVVVPGLTDGPDEMRALGAYLATLPNVTNVELLPYHRYGVSKWKELGRAYPLEGVPEATEQDVEIARKYLEEGRGSPWPQSKPQQPRTVMS</sequence>
<gene>
    <name evidence="13" type="primary">pflA</name>
    <name evidence="13" type="ORF">FE782_20650</name>
</gene>
<keyword evidence="7 10" id="KW-0560">Oxidoreductase</keyword>
<comment type="caution">
    <text evidence="13">The sequence shown here is derived from an EMBL/GenBank/DDBJ whole genome shotgun (WGS) entry which is preliminary data.</text>
</comment>
<keyword evidence="6 10" id="KW-0479">Metal-binding</keyword>
<dbReference type="EC" id="1.97.1.4" evidence="10"/>
<comment type="similarity">
    <text evidence="2 10">Belongs to the organic radical-activating enzymes family.</text>
</comment>
<feature type="domain" description="Radical SAM core" evidence="12">
    <location>
        <begin position="14"/>
        <end position="237"/>
    </location>
</feature>
<reference evidence="13 14" key="1">
    <citation type="submission" date="2019-05" db="EMBL/GenBank/DDBJ databases">
        <authorList>
            <person name="Narsing Rao M.P."/>
            <person name="Li W.J."/>
        </authorList>
    </citation>
    <scope>NUCLEOTIDE SEQUENCE [LARGE SCALE GENOMIC DNA]</scope>
    <source>
        <strain evidence="13 14">SYSU_K30003</strain>
    </source>
</reference>
<dbReference type="NCBIfam" id="TIGR02493">
    <property type="entry name" value="PFLA"/>
    <property type="match status" value="1"/>
</dbReference>
<comment type="subcellular location">
    <subcellularLocation>
        <location evidence="10">Cytoplasm</location>
    </subcellularLocation>
</comment>
<dbReference type="RefSeq" id="WP_138196159.1">
    <property type="nucleotide sequence ID" value="NZ_VCIW01000015.1"/>
</dbReference>
<dbReference type="Proteomes" id="UP000309676">
    <property type="component" value="Unassembled WGS sequence"/>
</dbReference>
<dbReference type="InterPro" id="IPR001989">
    <property type="entry name" value="Radical_activat_CS"/>
</dbReference>
<dbReference type="InterPro" id="IPR034457">
    <property type="entry name" value="Organic_radical-activating"/>
</dbReference>